<dbReference type="EMBL" id="BQNB010012900">
    <property type="protein sequence ID" value="GJT09344.1"/>
    <property type="molecule type" value="Genomic_DNA"/>
</dbReference>
<reference evidence="2" key="1">
    <citation type="journal article" date="2022" name="Int. J. Mol. Sci.">
        <title>Draft Genome of Tanacetum Coccineum: Genomic Comparison of Closely Related Tanacetum-Family Plants.</title>
        <authorList>
            <person name="Yamashiro T."/>
            <person name="Shiraishi A."/>
            <person name="Nakayama K."/>
            <person name="Satake H."/>
        </authorList>
    </citation>
    <scope>NUCLEOTIDE SEQUENCE</scope>
</reference>
<organism evidence="2 3">
    <name type="scientific">Tanacetum coccineum</name>
    <dbReference type="NCBI Taxonomy" id="301880"/>
    <lineage>
        <taxon>Eukaryota</taxon>
        <taxon>Viridiplantae</taxon>
        <taxon>Streptophyta</taxon>
        <taxon>Embryophyta</taxon>
        <taxon>Tracheophyta</taxon>
        <taxon>Spermatophyta</taxon>
        <taxon>Magnoliopsida</taxon>
        <taxon>eudicotyledons</taxon>
        <taxon>Gunneridae</taxon>
        <taxon>Pentapetalae</taxon>
        <taxon>asterids</taxon>
        <taxon>campanulids</taxon>
        <taxon>Asterales</taxon>
        <taxon>Asteraceae</taxon>
        <taxon>Asteroideae</taxon>
        <taxon>Anthemideae</taxon>
        <taxon>Anthemidinae</taxon>
        <taxon>Tanacetum</taxon>
    </lineage>
</organism>
<dbReference type="Proteomes" id="UP001151760">
    <property type="component" value="Unassembled WGS sequence"/>
</dbReference>
<evidence type="ECO:0000259" key="1">
    <source>
        <dbReference type="Pfam" id="PF24626"/>
    </source>
</evidence>
<dbReference type="PANTHER" id="PTHR46148:SF59">
    <property type="entry name" value="NUCLEOTIDYLTRANSFERASE, RIBONUCLEASE H"/>
    <property type="match status" value="1"/>
</dbReference>
<feature type="domain" description="Tf2-1-like SH3-like" evidence="1">
    <location>
        <begin position="68"/>
        <end position="122"/>
    </location>
</feature>
<proteinExistence type="predicted"/>
<keyword evidence="3" id="KW-1185">Reference proteome</keyword>
<dbReference type="Pfam" id="PF24626">
    <property type="entry name" value="SH3_Tf2-1"/>
    <property type="match status" value="1"/>
</dbReference>
<reference evidence="2" key="2">
    <citation type="submission" date="2022-01" db="EMBL/GenBank/DDBJ databases">
        <authorList>
            <person name="Yamashiro T."/>
            <person name="Shiraishi A."/>
            <person name="Satake H."/>
            <person name="Nakayama K."/>
        </authorList>
    </citation>
    <scope>NUCLEOTIDE SEQUENCE</scope>
</reference>
<name>A0ABQ5B7E2_9ASTR</name>
<accession>A0ABQ5B7E2</accession>
<comment type="caution">
    <text evidence="2">The sequence shown here is derived from an EMBL/GenBank/DDBJ whole genome shotgun (WGS) entry which is preliminary data.</text>
</comment>
<sequence length="243" mass="28301">MHGSHKSDYFIYPGSGKIYHNLKQWYRWSNMETGITTNVSKYSTCLKMKDDYHKPSSLLIFKSKVSPWKGVICFGKWGKLNPRYIGPFKILAKVGTVAYRLELPEHLNRVHSTFHVLNLKKCLADETLAIPLDEIQIDEKLHFIEEPVEIMDREVKRLKQNCIPIVKFILGENLSTTTLMERIPSRWPRPEWHAPWKNYIYTPPKFVEDVSLQAMGVHHTLILPACGDLLGEWFLLTVTWIHG</sequence>
<dbReference type="PANTHER" id="PTHR46148">
    <property type="entry name" value="CHROMO DOMAIN-CONTAINING PROTEIN"/>
    <property type="match status" value="1"/>
</dbReference>
<protein>
    <recommendedName>
        <fullName evidence="1">Tf2-1-like SH3-like domain-containing protein</fullName>
    </recommendedName>
</protein>
<gene>
    <name evidence="2" type="ORF">Tco_0856386</name>
</gene>
<dbReference type="InterPro" id="IPR056924">
    <property type="entry name" value="SH3_Tf2-1"/>
</dbReference>
<evidence type="ECO:0000313" key="3">
    <source>
        <dbReference type="Proteomes" id="UP001151760"/>
    </source>
</evidence>
<evidence type="ECO:0000313" key="2">
    <source>
        <dbReference type="EMBL" id="GJT09344.1"/>
    </source>
</evidence>